<organism evidence="1 2">
    <name type="scientific">Kolteria novifilia</name>
    <dbReference type="NCBI Taxonomy" id="2527975"/>
    <lineage>
        <taxon>Bacteria</taxon>
        <taxon>Pseudomonadati</taxon>
        <taxon>Planctomycetota</taxon>
        <taxon>Planctomycetia</taxon>
        <taxon>Kolteriales</taxon>
        <taxon>Kolteriaceae</taxon>
        <taxon>Kolteria</taxon>
    </lineage>
</organism>
<accession>A0A518BCV7</accession>
<reference evidence="1 2" key="1">
    <citation type="submission" date="2019-02" db="EMBL/GenBank/DDBJ databases">
        <title>Deep-cultivation of Planctomycetes and their phenomic and genomic characterization uncovers novel biology.</title>
        <authorList>
            <person name="Wiegand S."/>
            <person name="Jogler M."/>
            <person name="Boedeker C."/>
            <person name="Pinto D."/>
            <person name="Vollmers J."/>
            <person name="Rivas-Marin E."/>
            <person name="Kohn T."/>
            <person name="Peeters S.H."/>
            <person name="Heuer A."/>
            <person name="Rast P."/>
            <person name="Oberbeckmann S."/>
            <person name="Bunk B."/>
            <person name="Jeske O."/>
            <person name="Meyerdierks A."/>
            <person name="Storesund J.E."/>
            <person name="Kallscheuer N."/>
            <person name="Luecker S."/>
            <person name="Lage O.M."/>
            <person name="Pohl T."/>
            <person name="Merkel B.J."/>
            <person name="Hornburger P."/>
            <person name="Mueller R.-W."/>
            <person name="Bruemmer F."/>
            <person name="Labrenz M."/>
            <person name="Spormann A.M."/>
            <person name="Op den Camp H."/>
            <person name="Overmann J."/>
            <person name="Amann R."/>
            <person name="Jetten M.S.M."/>
            <person name="Mascher T."/>
            <person name="Medema M.H."/>
            <person name="Devos D.P."/>
            <person name="Kaster A.-K."/>
            <person name="Ovreas L."/>
            <person name="Rohde M."/>
            <person name="Galperin M.Y."/>
            <person name="Jogler C."/>
        </authorList>
    </citation>
    <scope>NUCLEOTIDE SEQUENCE [LARGE SCALE GENOMIC DNA]</scope>
    <source>
        <strain evidence="1 2">Pan216</strain>
    </source>
</reference>
<dbReference type="AlphaFoldDB" id="A0A518BCV7"/>
<dbReference type="RefSeq" id="WP_419193065.1">
    <property type="nucleotide sequence ID" value="NZ_CP036279.1"/>
</dbReference>
<keyword evidence="2" id="KW-1185">Reference proteome</keyword>
<dbReference type="KEGG" id="knv:Pan216_56890"/>
<sequence length="433" mass="47735">MSIRVGVSSVASVVGLLVGLGGAVALEASPPVDETKQRVENLVKELDAPKRSDREKAGEALRSLGADAIEYLPALDDRGLSAEQHNRLKRLLPALWDAKRQRDVEGSRIGPFAKKLAVEELLLEIEEATGNRMVDMRLELNQPISDALVSLPKETTFWQALDQMNEQAGTSYFLYPQGRALGISGNPGVQPPVDYAGALRLAVSQIVLRNVFQPRPDTSCRVDLQVLVEPRLKPLAITVPFEKFAAILDKGEPLAFARDEELTIEVDPTSIVTEFTLRLEQPPREATTIKSLRGEIGLLLPAAQSVFTFEDLAKDERQTKNTTDLRVNLVDSFEDDGIYTFALEFEWLDDRRAIPSHLRSLLEPEVYLELGDGSRFAQNGGLSTLVLEDSRVGFEYIFVDVPAKRSDVKLIATVPTGIGTVSVPIEFKDLPLP</sequence>
<gene>
    <name evidence="1" type="ORF">Pan216_56890</name>
</gene>
<dbReference type="Proteomes" id="UP000317093">
    <property type="component" value="Chromosome"/>
</dbReference>
<protein>
    <submittedName>
        <fullName evidence="1">Uncharacterized protein</fullName>
    </submittedName>
</protein>
<dbReference type="EMBL" id="CP036279">
    <property type="protein sequence ID" value="QDU64797.1"/>
    <property type="molecule type" value="Genomic_DNA"/>
</dbReference>
<name>A0A518BCV7_9BACT</name>
<evidence type="ECO:0000313" key="2">
    <source>
        <dbReference type="Proteomes" id="UP000317093"/>
    </source>
</evidence>
<evidence type="ECO:0000313" key="1">
    <source>
        <dbReference type="EMBL" id="QDU64797.1"/>
    </source>
</evidence>
<proteinExistence type="predicted"/>